<feature type="transmembrane region" description="Helical" evidence="2">
    <location>
        <begin position="20"/>
        <end position="39"/>
    </location>
</feature>
<evidence type="ECO:0000313" key="5">
    <source>
        <dbReference type="Proteomes" id="UP000317422"/>
    </source>
</evidence>
<evidence type="ECO:0000256" key="2">
    <source>
        <dbReference type="SAM" id="Phobius"/>
    </source>
</evidence>
<dbReference type="Proteomes" id="UP000317422">
    <property type="component" value="Unassembled WGS sequence"/>
</dbReference>
<reference evidence="4 5" key="1">
    <citation type="submission" date="2019-06" db="EMBL/GenBank/DDBJ databases">
        <title>Sequencing the genomes of 1000 actinobacteria strains.</title>
        <authorList>
            <person name="Klenk H.-P."/>
        </authorList>
    </citation>
    <scope>NUCLEOTIDE SEQUENCE [LARGE SCALE GENOMIC DNA]</scope>
    <source>
        <strain evidence="4 5">DSM 45015</strain>
    </source>
</reference>
<keyword evidence="2" id="KW-0472">Membrane</keyword>
<dbReference type="AlphaFoldDB" id="A0A543NLW1"/>
<feature type="compositionally biased region" description="Basic and acidic residues" evidence="1">
    <location>
        <begin position="421"/>
        <end position="442"/>
    </location>
</feature>
<evidence type="ECO:0000259" key="3">
    <source>
        <dbReference type="SMART" id="SM00306"/>
    </source>
</evidence>
<dbReference type="CDD" id="cd00081">
    <property type="entry name" value="Hint"/>
    <property type="match status" value="1"/>
</dbReference>
<feature type="compositionally biased region" description="Acidic residues" evidence="1">
    <location>
        <begin position="136"/>
        <end position="150"/>
    </location>
</feature>
<keyword evidence="2" id="KW-1133">Transmembrane helix</keyword>
<proteinExistence type="predicted"/>
<organism evidence="4 5">
    <name type="scientific">Haloactinospora alba</name>
    <dbReference type="NCBI Taxonomy" id="405555"/>
    <lineage>
        <taxon>Bacteria</taxon>
        <taxon>Bacillati</taxon>
        <taxon>Actinomycetota</taxon>
        <taxon>Actinomycetes</taxon>
        <taxon>Streptosporangiales</taxon>
        <taxon>Nocardiopsidaceae</taxon>
        <taxon>Haloactinospora</taxon>
    </lineage>
</organism>
<dbReference type="InterPro" id="IPR003587">
    <property type="entry name" value="Hint_dom_N"/>
</dbReference>
<dbReference type="SMART" id="SM00306">
    <property type="entry name" value="HintN"/>
    <property type="match status" value="1"/>
</dbReference>
<sequence length="478" mass="50672">MVSRLRWVWRAESGASLVEYAALVALASALVVALISAGLTTRVGAAVEEGLCLLYGEDGCQIEAGGNDSGDSSEEGSDSQDGDSARDSDDSGGNDSEEGSGGDSEEDGSGGQDSGDGDDSSEGEQVAYDPEKAQEFEDAQEEISEAEDEYESAKQDMDDLLTEDLPQLLGDLIGIEDARKCFMEGDIAGCLWTLVSLVPWTKIGKFISKIPKIVKLGRKWYKLYKAKKTASSKLDNAKKSRNEALVACAAGGEGNSFVGGTPVLTADGSATLIAELEEGDRVLATDPATGETAPRPVTATMSGTGVKETVEVTVLTRDGAETLTATGGHPFWTNGRSWTDAGDLAAGDRLRTPTGERVTVAHTATYRQPQAVYNISVADIPTYYVGAGGDWMLVHNQKKKTKCPSVNQVADKIKKGNAPRGVERLDKGQPETGEQPHIHFDDGSALNLDGSWKGGHPPGNPTKKQRKWLEEIGWGVPD</sequence>
<evidence type="ECO:0000313" key="4">
    <source>
        <dbReference type="EMBL" id="TQN32823.1"/>
    </source>
</evidence>
<protein>
    <submittedName>
        <fullName evidence="4">Intein</fullName>
    </submittedName>
</protein>
<gene>
    <name evidence="4" type="ORF">FHX37_2807</name>
</gene>
<keyword evidence="5" id="KW-1185">Reference proteome</keyword>
<accession>A0A543NLW1</accession>
<dbReference type="InterPro" id="IPR036844">
    <property type="entry name" value="Hint_dom_sf"/>
</dbReference>
<feature type="compositionally biased region" description="Acidic residues" evidence="1">
    <location>
        <begin position="90"/>
        <end position="108"/>
    </location>
</feature>
<feature type="region of interest" description="Disordered" evidence="1">
    <location>
        <begin position="417"/>
        <end position="478"/>
    </location>
</feature>
<dbReference type="SUPFAM" id="SSF51294">
    <property type="entry name" value="Hedgehog/intein (Hint) domain"/>
    <property type="match status" value="1"/>
</dbReference>
<dbReference type="Gene3D" id="2.170.16.10">
    <property type="entry name" value="Hedgehog/Intein (Hint) domain"/>
    <property type="match status" value="1"/>
</dbReference>
<dbReference type="EMBL" id="VFQC01000001">
    <property type="protein sequence ID" value="TQN32823.1"/>
    <property type="molecule type" value="Genomic_DNA"/>
</dbReference>
<feature type="domain" description="Hint" evidence="3">
    <location>
        <begin position="254"/>
        <end position="354"/>
    </location>
</feature>
<comment type="caution">
    <text evidence="4">The sequence shown here is derived from an EMBL/GenBank/DDBJ whole genome shotgun (WGS) entry which is preliminary data.</text>
</comment>
<keyword evidence="2" id="KW-0812">Transmembrane</keyword>
<name>A0A543NLW1_9ACTN</name>
<feature type="region of interest" description="Disordered" evidence="1">
    <location>
        <begin position="64"/>
        <end position="155"/>
    </location>
</feature>
<feature type="compositionally biased region" description="Acidic residues" evidence="1">
    <location>
        <begin position="71"/>
        <end position="81"/>
    </location>
</feature>
<dbReference type="Pfam" id="PF07591">
    <property type="entry name" value="PT-HINT"/>
    <property type="match status" value="1"/>
</dbReference>
<evidence type="ECO:0000256" key="1">
    <source>
        <dbReference type="SAM" id="MobiDB-lite"/>
    </source>
</evidence>